<gene>
    <name evidence="2" type="ORF">A2721_03085</name>
</gene>
<evidence type="ECO:0000256" key="1">
    <source>
        <dbReference type="ARBA" id="ARBA00008007"/>
    </source>
</evidence>
<dbReference type="InterPro" id="IPR000836">
    <property type="entry name" value="PRTase_dom"/>
</dbReference>
<dbReference type="STRING" id="1798381.A2721_03085"/>
<dbReference type="Gene3D" id="3.40.50.2020">
    <property type="match status" value="1"/>
</dbReference>
<dbReference type="AlphaFoldDB" id="A0A1F5ZZ90"/>
<dbReference type="Proteomes" id="UP000177871">
    <property type="component" value="Unassembled WGS sequence"/>
</dbReference>
<organism evidence="2 3">
    <name type="scientific">Candidatus Gottesmanbacteria bacterium RIFCSPHIGHO2_01_FULL_47_48</name>
    <dbReference type="NCBI Taxonomy" id="1798381"/>
    <lineage>
        <taxon>Bacteria</taxon>
        <taxon>Candidatus Gottesmaniibacteriota</taxon>
    </lineage>
</organism>
<evidence type="ECO:0008006" key="4">
    <source>
        <dbReference type="Google" id="ProtNLM"/>
    </source>
</evidence>
<comment type="similarity">
    <text evidence="1">Belongs to the ComF/GntX family.</text>
</comment>
<proteinExistence type="inferred from homology"/>
<dbReference type="PANTHER" id="PTHR47505:SF1">
    <property type="entry name" value="DNA UTILIZATION PROTEIN YHGH"/>
    <property type="match status" value="1"/>
</dbReference>
<protein>
    <recommendedName>
        <fullName evidence="4">Phosphoribosyltransferase domain-containing protein</fullName>
    </recommendedName>
</protein>
<sequence length="243" mass="27664">MWDFLLDVIFPRQCLGCGKFGKYICDICAKSKIDSFSDQVCPYCEKSSPYGFTHPRCQQTNSLDGMFVLAHYRGLIPQAVHEIKYQGYFAITDELASLIASRYHYQFDFQYFIPVPLSQKRQADRGFNQAEKLTQKLSLYVTHRGRESQPTSSEHKNDQKVINLLVRIRETRPQFDLKMEERKGNVQDAFALSPNLLTRSLSNLSFCLVDDVATTGATIFECAKILKKSGAEKVYAICIARGG</sequence>
<evidence type="ECO:0000313" key="3">
    <source>
        <dbReference type="Proteomes" id="UP000177871"/>
    </source>
</evidence>
<dbReference type="SUPFAM" id="SSF53271">
    <property type="entry name" value="PRTase-like"/>
    <property type="match status" value="1"/>
</dbReference>
<dbReference type="CDD" id="cd06223">
    <property type="entry name" value="PRTases_typeI"/>
    <property type="match status" value="1"/>
</dbReference>
<dbReference type="InterPro" id="IPR051910">
    <property type="entry name" value="ComF/GntX_DNA_util-trans"/>
</dbReference>
<dbReference type="InterPro" id="IPR029057">
    <property type="entry name" value="PRTase-like"/>
</dbReference>
<name>A0A1F5ZZ90_9BACT</name>
<dbReference type="PANTHER" id="PTHR47505">
    <property type="entry name" value="DNA UTILIZATION PROTEIN YHGH"/>
    <property type="match status" value="1"/>
</dbReference>
<reference evidence="2 3" key="1">
    <citation type="journal article" date="2016" name="Nat. Commun.">
        <title>Thousands of microbial genomes shed light on interconnected biogeochemical processes in an aquifer system.</title>
        <authorList>
            <person name="Anantharaman K."/>
            <person name="Brown C.T."/>
            <person name="Hug L.A."/>
            <person name="Sharon I."/>
            <person name="Castelle C.J."/>
            <person name="Probst A.J."/>
            <person name="Thomas B.C."/>
            <person name="Singh A."/>
            <person name="Wilkins M.J."/>
            <person name="Karaoz U."/>
            <person name="Brodie E.L."/>
            <person name="Williams K.H."/>
            <person name="Hubbard S.S."/>
            <person name="Banfield J.F."/>
        </authorList>
    </citation>
    <scope>NUCLEOTIDE SEQUENCE [LARGE SCALE GENOMIC DNA]</scope>
</reference>
<comment type="caution">
    <text evidence="2">The sequence shown here is derived from an EMBL/GenBank/DDBJ whole genome shotgun (WGS) entry which is preliminary data.</text>
</comment>
<dbReference type="EMBL" id="MFJK01000018">
    <property type="protein sequence ID" value="OGG17664.1"/>
    <property type="molecule type" value="Genomic_DNA"/>
</dbReference>
<evidence type="ECO:0000313" key="2">
    <source>
        <dbReference type="EMBL" id="OGG17664.1"/>
    </source>
</evidence>
<accession>A0A1F5ZZ90</accession>